<dbReference type="GO" id="GO:0050135">
    <property type="term" value="F:NADP+ nucleosidase activity"/>
    <property type="evidence" value="ECO:0007669"/>
    <property type="project" value="InterPro"/>
</dbReference>
<comment type="caution">
    <text evidence="3">The sequence shown here is derived from an EMBL/GenBank/DDBJ whole genome shotgun (WGS) entry which is preliminary data.</text>
</comment>
<gene>
    <name evidence="3" type="ORF">FHX41_0811</name>
</gene>
<reference evidence="3 4" key="1">
    <citation type="submission" date="2019-06" db="EMBL/GenBank/DDBJ databases">
        <title>Sequencing the genomes of 1000 actinobacteria strains.</title>
        <authorList>
            <person name="Klenk H.-P."/>
        </authorList>
    </citation>
    <scope>NUCLEOTIDE SEQUENCE [LARGE SCALE GENOMIC DNA]</scope>
    <source>
        <strain evidence="3 4">DSM 45043</strain>
    </source>
</reference>
<protein>
    <submittedName>
        <fullName evidence="3">Uncharacterized protein DUF4237</fullName>
    </submittedName>
</protein>
<organism evidence="3 4">
    <name type="scientific">Actinomadura hallensis</name>
    <dbReference type="NCBI Taxonomy" id="337895"/>
    <lineage>
        <taxon>Bacteria</taxon>
        <taxon>Bacillati</taxon>
        <taxon>Actinomycetota</taxon>
        <taxon>Actinomycetes</taxon>
        <taxon>Streptosporangiales</taxon>
        <taxon>Thermomonosporaceae</taxon>
        <taxon>Actinomadura</taxon>
    </lineage>
</organism>
<evidence type="ECO:0000313" key="3">
    <source>
        <dbReference type="EMBL" id="TQM67206.1"/>
    </source>
</evidence>
<name>A0A543I9E8_9ACTN</name>
<feature type="region of interest" description="Disordered" evidence="1">
    <location>
        <begin position="1"/>
        <end position="28"/>
    </location>
</feature>
<proteinExistence type="predicted"/>
<feature type="domain" description="TNT" evidence="2">
    <location>
        <begin position="381"/>
        <end position="471"/>
    </location>
</feature>
<evidence type="ECO:0000256" key="1">
    <source>
        <dbReference type="SAM" id="MobiDB-lite"/>
    </source>
</evidence>
<sequence length="478" mass="52305">MTDEPETNTAEMNDAETNGPGAGAPATEDPETALLQRLIDEVAELLPDTWQEATLTYRSVGDHEVIGLTGSEEGRYYPSGIHAAGRRIPRTGVPDLLRRHREITADPEHGAWLALTYKLWKKDGVTDWGVSARPSDKFLWTDELTPADCAAELRRFPCRDESVPAWMRPFLELHRAAQTFSPAPQRESDLVALLPAGLEKLFMRARVKLADFVPGADEFRVGDPGGGRWTVAHHDGAWLAVGPGGDVFPYAEPRRAVAHAMAGIMTDARMEINSSVLEAARILHVERNPGTDEQAWLLSDKGRKLSGKTAHSPRPRGTGQYLALDPLHNRPDGHFVCFPGPPPEEGAYVSVHDLFMMFAESTLPKPAPTPQAAPEPPSEVLEAGMEVDAYGDPAGRFVYTVDTPFLRRGLWGSPEDYAYHLYRVAKPIRAYTGRFFPGPLGSDPPPPDTGMGFYLVDSIADFVASGHLVEITPGRAGH</sequence>
<keyword evidence="4" id="KW-1185">Reference proteome</keyword>
<evidence type="ECO:0000313" key="4">
    <source>
        <dbReference type="Proteomes" id="UP000316706"/>
    </source>
</evidence>
<dbReference type="InterPro" id="IPR036170">
    <property type="entry name" value="YezG-like_sf"/>
</dbReference>
<evidence type="ECO:0000259" key="2">
    <source>
        <dbReference type="Pfam" id="PF14021"/>
    </source>
</evidence>
<dbReference type="OrthoDB" id="3449702at2"/>
<accession>A0A543I9E8</accession>
<dbReference type="InterPro" id="IPR025331">
    <property type="entry name" value="TNT"/>
</dbReference>
<dbReference type="AlphaFoldDB" id="A0A543I9E8"/>
<dbReference type="SUPFAM" id="SSF160424">
    <property type="entry name" value="BH3703-like"/>
    <property type="match status" value="1"/>
</dbReference>
<dbReference type="Proteomes" id="UP000316706">
    <property type="component" value="Unassembled WGS sequence"/>
</dbReference>
<dbReference type="Pfam" id="PF14021">
    <property type="entry name" value="TNT"/>
    <property type="match status" value="1"/>
</dbReference>
<dbReference type="EMBL" id="VFPO01000001">
    <property type="protein sequence ID" value="TQM67206.1"/>
    <property type="molecule type" value="Genomic_DNA"/>
</dbReference>
<dbReference type="RefSeq" id="WP_141966248.1">
    <property type="nucleotide sequence ID" value="NZ_VFPO01000001.1"/>
</dbReference>